<sequence>MISNLGKSILLHLKGHFENVGVWKESFFVLLFLFIPMFVTFYVTDINFISINRKLLLSFGKNSIFTYFLIVLLRRGYPFKNSKNAFLTSLLVPLLWTIIYSYLFGYYKNYTSYFYNYFGANMLFVFCYSLSYIYRSISVKMFIKRIISFCYTIFLFVCALPPVTCFVYFRKYHRPIDDFSFMSILGTNFTEAKEYLLTIFSQNEIMMFAVSLCGIFAILYYVVSNFSKIKVTDSEIALGTFLVCVLASTGIFYHYHLKIFPFDRYKSLYRLDGGPLYVFSEFKKNVHRNAGTVQILKNDSQKPQTVILVIGESANRDFMSSFNSELKENTTPWERSMRRSKSFIFFDKAYSNFSNTVMALSHALTNVNQYNGIELKQAVTILDIAKKNGYDTYWISTQGKGSIWDAGITVIANQADNVKWLRGYDIAVVKALNSVDKSRNNFIVIHISGSHHNYAKRFPAAFSQKGVIADSSDNRDYKYSLLYTDEVLKKIFQYANRKLSLKAMVYCSDHGEDMEYCHVSDPFFYSMVRIPLWIYLSPDYVNKYPETFDRLNNNRNKVFTNDLLFDMMHGILQCKSNYYEQKYDLTQAEYFLTKENARTMHGERRISDDPE</sequence>
<keyword evidence="3 9" id="KW-0808">Transferase</keyword>
<dbReference type="STRING" id="1123323.SAMN05216245_11350"/>
<dbReference type="AlphaFoldDB" id="A0A1I2CLY5"/>
<keyword evidence="10" id="KW-1185">Reference proteome</keyword>
<dbReference type="InterPro" id="IPR000917">
    <property type="entry name" value="Sulfatase_N"/>
</dbReference>
<dbReference type="Proteomes" id="UP000198896">
    <property type="component" value="Unassembled WGS sequence"/>
</dbReference>
<dbReference type="CDD" id="cd16017">
    <property type="entry name" value="LptA"/>
    <property type="match status" value="1"/>
</dbReference>
<feature type="transmembrane region" description="Helical" evidence="7">
    <location>
        <begin position="21"/>
        <end position="43"/>
    </location>
</feature>
<evidence type="ECO:0000256" key="7">
    <source>
        <dbReference type="SAM" id="Phobius"/>
    </source>
</evidence>
<dbReference type="OrthoDB" id="9786870at2"/>
<dbReference type="PANTHER" id="PTHR30443">
    <property type="entry name" value="INNER MEMBRANE PROTEIN"/>
    <property type="match status" value="1"/>
</dbReference>
<feature type="transmembrane region" description="Helical" evidence="7">
    <location>
        <begin position="235"/>
        <end position="255"/>
    </location>
</feature>
<feature type="domain" description="Sulfatase N-terminal" evidence="8">
    <location>
        <begin position="304"/>
        <end position="573"/>
    </location>
</feature>
<evidence type="ECO:0000256" key="4">
    <source>
        <dbReference type="ARBA" id="ARBA00022692"/>
    </source>
</evidence>
<dbReference type="GO" id="GO:0005886">
    <property type="term" value="C:plasma membrane"/>
    <property type="evidence" value="ECO:0007669"/>
    <property type="project" value="UniProtKB-SubCell"/>
</dbReference>
<keyword evidence="5 7" id="KW-1133">Transmembrane helix</keyword>
<dbReference type="Pfam" id="PF00884">
    <property type="entry name" value="Sulfatase"/>
    <property type="match status" value="1"/>
</dbReference>
<protein>
    <submittedName>
        <fullName evidence="9">Heptose-I-phosphate ethanolaminephosphotransferase</fullName>
    </submittedName>
</protein>
<organism evidence="9 10">
    <name type="scientific">Succiniclasticum ruminis DSM 9236</name>
    <dbReference type="NCBI Taxonomy" id="1123323"/>
    <lineage>
        <taxon>Bacteria</taxon>
        <taxon>Bacillati</taxon>
        <taxon>Bacillota</taxon>
        <taxon>Negativicutes</taxon>
        <taxon>Acidaminococcales</taxon>
        <taxon>Acidaminococcaceae</taxon>
        <taxon>Succiniclasticum</taxon>
    </lineage>
</organism>
<evidence type="ECO:0000256" key="3">
    <source>
        <dbReference type="ARBA" id="ARBA00022679"/>
    </source>
</evidence>
<dbReference type="InterPro" id="IPR017850">
    <property type="entry name" value="Alkaline_phosphatase_core_sf"/>
</dbReference>
<dbReference type="GO" id="GO:0009244">
    <property type="term" value="P:lipopolysaccharide core region biosynthetic process"/>
    <property type="evidence" value="ECO:0007669"/>
    <property type="project" value="TreeGrafter"/>
</dbReference>
<evidence type="ECO:0000256" key="5">
    <source>
        <dbReference type="ARBA" id="ARBA00022989"/>
    </source>
</evidence>
<gene>
    <name evidence="9" type="ORF">SAMN05216245_11350</name>
</gene>
<dbReference type="GO" id="GO:0016776">
    <property type="term" value="F:phosphotransferase activity, phosphate group as acceptor"/>
    <property type="evidence" value="ECO:0007669"/>
    <property type="project" value="TreeGrafter"/>
</dbReference>
<feature type="transmembrane region" description="Helical" evidence="7">
    <location>
        <begin position="85"/>
        <end position="107"/>
    </location>
</feature>
<feature type="transmembrane region" description="Helical" evidence="7">
    <location>
        <begin position="113"/>
        <end position="134"/>
    </location>
</feature>
<reference evidence="9 10" key="1">
    <citation type="submission" date="2016-10" db="EMBL/GenBank/DDBJ databases">
        <authorList>
            <person name="de Groot N.N."/>
        </authorList>
    </citation>
    <scope>NUCLEOTIDE SEQUENCE [LARGE SCALE GENOMIC DNA]</scope>
    <source>
        <strain evidence="9 10">DSM 9236</strain>
    </source>
</reference>
<name>A0A1I2CLY5_9FIRM</name>
<dbReference type="SUPFAM" id="SSF53649">
    <property type="entry name" value="Alkaline phosphatase-like"/>
    <property type="match status" value="1"/>
</dbReference>
<evidence type="ECO:0000256" key="6">
    <source>
        <dbReference type="ARBA" id="ARBA00023136"/>
    </source>
</evidence>
<evidence type="ECO:0000313" key="10">
    <source>
        <dbReference type="Proteomes" id="UP000198896"/>
    </source>
</evidence>
<keyword evidence="4 7" id="KW-0812">Transmembrane</keyword>
<dbReference type="PANTHER" id="PTHR30443:SF2">
    <property type="entry name" value="PHOSPHOETHANOLAMINE TRANSFERASE EPTC"/>
    <property type="match status" value="1"/>
</dbReference>
<proteinExistence type="predicted"/>
<keyword evidence="2" id="KW-1003">Cell membrane</keyword>
<evidence type="ECO:0000313" key="9">
    <source>
        <dbReference type="EMBL" id="SFE69254.1"/>
    </source>
</evidence>
<evidence type="ECO:0000259" key="8">
    <source>
        <dbReference type="Pfam" id="PF00884"/>
    </source>
</evidence>
<keyword evidence="6 7" id="KW-0472">Membrane</keyword>
<evidence type="ECO:0000256" key="1">
    <source>
        <dbReference type="ARBA" id="ARBA00004651"/>
    </source>
</evidence>
<feature type="transmembrane region" description="Helical" evidence="7">
    <location>
        <begin position="55"/>
        <end position="73"/>
    </location>
</feature>
<dbReference type="EMBL" id="FONL01000013">
    <property type="protein sequence ID" value="SFE69254.1"/>
    <property type="molecule type" value="Genomic_DNA"/>
</dbReference>
<dbReference type="InterPro" id="IPR058130">
    <property type="entry name" value="PEA_transf_C"/>
</dbReference>
<feature type="transmembrane region" description="Helical" evidence="7">
    <location>
        <begin position="205"/>
        <end position="223"/>
    </location>
</feature>
<evidence type="ECO:0000256" key="2">
    <source>
        <dbReference type="ARBA" id="ARBA00022475"/>
    </source>
</evidence>
<dbReference type="InterPro" id="IPR040423">
    <property type="entry name" value="PEA_transferase"/>
</dbReference>
<dbReference type="RefSeq" id="WP_093913919.1">
    <property type="nucleotide sequence ID" value="NZ_FONL01000013.1"/>
</dbReference>
<dbReference type="Gene3D" id="3.40.720.10">
    <property type="entry name" value="Alkaline Phosphatase, subunit A"/>
    <property type="match status" value="1"/>
</dbReference>
<accession>A0A1I2CLY5</accession>
<feature type="transmembrane region" description="Helical" evidence="7">
    <location>
        <begin position="146"/>
        <end position="169"/>
    </location>
</feature>
<comment type="subcellular location">
    <subcellularLocation>
        <location evidence="1">Cell membrane</location>
        <topology evidence="1">Multi-pass membrane protein</topology>
    </subcellularLocation>
</comment>